<dbReference type="Pfam" id="PF10988">
    <property type="entry name" value="DUF2807"/>
    <property type="match status" value="1"/>
</dbReference>
<evidence type="ECO:0000313" key="3">
    <source>
        <dbReference type="EMBL" id="RXG26982.1"/>
    </source>
</evidence>
<gene>
    <name evidence="3" type="ORF">DSM01_3301</name>
    <name evidence="4" type="ORF">SAMN04487999_3258</name>
</gene>
<evidence type="ECO:0000313" key="4">
    <source>
        <dbReference type="EMBL" id="SHI25169.1"/>
    </source>
</evidence>
<evidence type="ECO:0000256" key="1">
    <source>
        <dbReference type="SAM" id="SignalP"/>
    </source>
</evidence>
<reference evidence="3 6" key="3">
    <citation type="submission" date="2018-07" db="EMBL/GenBank/DDBJ databases">
        <title>Leeuwenhoekiella genomics.</title>
        <authorList>
            <person name="Tahon G."/>
            <person name="Willems A."/>
        </authorList>
    </citation>
    <scope>NUCLEOTIDE SEQUENCE [LARGE SCALE GENOMIC DNA]</scope>
    <source>
        <strain evidence="3 6">LMG 24856</strain>
    </source>
</reference>
<sequence length="244" mass="25869">MTTLIKLFISGFAALMLTSCNFNLQMGQIEGNGNVVTQDLNLTQDFTRVHSSNGWDVVLEKGNSYKVVAEVDDNLLEYLDVHYEGSTLRIESTDNSNIGNASSRLIHVTYVQPLEAIKASSASNITAAEVLTGDKINLDVSSAATVKLGLDIRDVEADASSAGTLSLNGQAQRLDFDASSAATINAKDLKAEFCNAEASSAGSIRTYVSKEITTNASSGGDIDYWGEPQQVAVNESSGGSVSKK</sequence>
<name>A0A1M5ZM09_9FLAO</name>
<dbReference type="PROSITE" id="PS51257">
    <property type="entry name" value="PROKAR_LIPOPROTEIN"/>
    <property type="match status" value="1"/>
</dbReference>
<dbReference type="InterPro" id="IPR021255">
    <property type="entry name" value="DUF2807"/>
</dbReference>
<dbReference type="AlphaFoldDB" id="A0A1M5ZM09"/>
<protein>
    <submittedName>
        <fullName evidence="3">Autotransporter adhesin-like protein</fullName>
    </submittedName>
    <submittedName>
        <fullName evidence="4">Putative auto-transporter adhesin, head GIN domain</fullName>
    </submittedName>
</protein>
<dbReference type="STRING" id="573501.SAMN04487999_3258"/>
<feature type="signal peptide" evidence="1">
    <location>
        <begin position="1"/>
        <end position="24"/>
    </location>
</feature>
<reference evidence="4" key="2">
    <citation type="submission" date="2016-11" db="EMBL/GenBank/DDBJ databases">
        <authorList>
            <person name="Jaros S."/>
            <person name="Januszkiewicz K."/>
            <person name="Wedrychowicz H."/>
        </authorList>
    </citation>
    <scope>NUCLEOTIDE SEQUENCE [LARGE SCALE GENOMIC DNA]</scope>
    <source>
        <strain evidence="4">DSM 19859</strain>
    </source>
</reference>
<keyword evidence="6" id="KW-1185">Reference proteome</keyword>
<evidence type="ECO:0000259" key="2">
    <source>
        <dbReference type="Pfam" id="PF10988"/>
    </source>
</evidence>
<evidence type="ECO:0000313" key="5">
    <source>
        <dbReference type="Proteomes" id="UP000184240"/>
    </source>
</evidence>
<dbReference type="EMBL" id="QOVN01000010">
    <property type="protein sequence ID" value="RXG26982.1"/>
    <property type="molecule type" value="Genomic_DNA"/>
</dbReference>
<evidence type="ECO:0000313" key="6">
    <source>
        <dbReference type="Proteomes" id="UP000290037"/>
    </source>
</evidence>
<feature type="chain" id="PRO_5009915484" evidence="1">
    <location>
        <begin position="25"/>
        <end position="244"/>
    </location>
</feature>
<dbReference type="Gene3D" id="2.160.20.120">
    <property type="match status" value="1"/>
</dbReference>
<dbReference type="EMBL" id="FQXT01000006">
    <property type="protein sequence ID" value="SHI25169.1"/>
    <property type="molecule type" value="Genomic_DNA"/>
</dbReference>
<proteinExistence type="predicted"/>
<dbReference type="RefSeq" id="WP_072984878.1">
    <property type="nucleotide sequence ID" value="NZ_FQXT01000006.1"/>
</dbReference>
<accession>A0A1M5ZM09</accession>
<keyword evidence="1" id="KW-0732">Signal</keyword>
<dbReference type="Proteomes" id="UP000290037">
    <property type="component" value="Unassembled WGS sequence"/>
</dbReference>
<dbReference type="OrthoDB" id="1422484at2"/>
<dbReference type="Proteomes" id="UP000184240">
    <property type="component" value="Unassembled WGS sequence"/>
</dbReference>
<reference evidence="5" key="1">
    <citation type="submission" date="2016-11" db="EMBL/GenBank/DDBJ databases">
        <authorList>
            <person name="Varghese N."/>
            <person name="Submissions S."/>
        </authorList>
    </citation>
    <scope>NUCLEOTIDE SEQUENCE [LARGE SCALE GENOMIC DNA]</scope>
    <source>
        <strain evidence="5">DSM 19859</strain>
    </source>
</reference>
<feature type="domain" description="Putative auto-transporter adhesin head GIN" evidence="2">
    <location>
        <begin position="45"/>
        <end position="228"/>
    </location>
</feature>
<organism evidence="4 5">
    <name type="scientific">Leeuwenhoekiella palythoae</name>
    <dbReference type="NCBI Taxonomy" id="573501"/>
    <lineage>
        <taxon>Bacteria</taxon>
        <taxon>Pseudomonadati</taxon>
        <taxon>Bacteroidota</taxon>
        <taxon>Flavobacteriia</taxon>
        <taxon>Flavobacteriales</taxon>
        <taxon>Flavobacteriaceae</taxon>
        <taxon>Leeuwenhoekiella</taxon>
    </lineage>
</organism>